<reference evidence="4" key="1">
    <citation type="submission" date="2022-11" db="UniProtKB">
        <authorList>
            <consortium name="WormBaseParasite"/>
        </authorList>
    </citation>
    <scope>IDENTIFICATION</scope>
</reference>
<dbReference type="CDD" id="cd00037">
    <property type="entry name" value="CLECT"/>
    <property type="match status" value="1"/>
</dbReference>
<name>A0A914CBP0_9BILA</name>
<keyword evidence="1" id="KW-0732">Signal</keyword>
<dbReference type="Gene3D" id="3.10.100.10">
    <property type="entry name" value="Mannose-Binding Protein A, subunit A"/>
    <property type="match status" value="1"/>
</dbReference>
<evidence type="ECO:0000256" key="1">
    <source>
        <dbReference type="SAM" id="SignalP"/>
    </source>
</evidence>
<dbReference type="InterPro" id="IPR050111">
    <property type="entry name" value="C-type_lectin/snaclec_domain"/>
</dbReference>
<dbReference type="PROSITE" id="PS50041">
    <property type="entry name" value="C_TYPE_LECTIN_2"/>
    <property type="match status" value="1"/>
</dbReference>
<feature type="signal peptide" evidence="1">
    <location>
        <begin position="1"/>
        <end position="17"/>
    </location>
</feature>
<evidence type="ECO:0000259" key="2">
    <source>
        <dbReference type="PROSITE" id="PS50041"/>
    </source>
</evidence>
<dbReference type="InterPro" id="IPR016187">
    <property type="entry name" value="CTDL_fold"/>
</dbReference>
<accession>A0A914CBP0</accession>
<dbReference type="AlphaFoldDB" id="A0A914CBP0"/>
<dbReference type="SUPFAM" id="SSF56436">
    <property type="entry name" value="C-type lectin-like"/>
    <property type="match status" value="1"/>
</dbReference>
<evidence type="ECO:0000313" key="3">
    <source>
        <dbReference type="Proteomes" id="UP000887540"/>
    </source>
</evidence>
<evidence type="ECO:0000313" key="4">
    <source>
        <dbReference type="WBParaSite" id="ACRNAN_Path_773.g2922.t1"/>
    </source>
</evidence>
<dbReference type="Pfam" id="PF00059">
    <property type="entry name" value="Lectin_C"/>
    <property type="match status" value="1"/>
</dbReference>
<organism evidence="3 4">
    <name type="scientific">Acrobeloides nanus</name>
    <dbReference type="NCBI Taxonomy" id="290746"/>
    <lineage>
        <taxon>Eukaryota</taxon>
        <taxon>Metazoa</taxon>
        <taxon>Ecdysozoa</taxon>
        <taxon>Nematoda</taxon>
        <taxon>Chromadorea</taxon>
        <taxon>Rhabditida</taxon>
        <taxon>Tylenchina</taxon>
        <taxon>Cephalobomorpha</taxon>
        <taxon>Cephaloboidea</taxon>
        <taxon>Cephalobidae</taxon>
        <taxon>Acrobeloides</taxon>
    </lineage>
</organism>
<dbReference type="InterPro" id="IPR016186">
    <property type="entry name" value="C-type_lectin-like/link_sf"/>
</dbReference>
<dbReference type="PANTHER" id="PTHR22803">
    <property type="entry name" value="MANNOSE, PHOSPHOLIPASE, LECTIN RECEPTOR RELATED"/>
    <property type="match status" value="1"/>
</dbReference>
<proteinExistence type="predicted"/>
<dbReference type="Proteomes" id="UP000887540">
    <property type="component" value="Unplaced"/>
</dbReference>
<dbReference type="WBParaSite" id="ACRNAN_Path_773.g2922.t1">
    <property type="protein sequence ID" value="ACRNAN_Path_773.g2922.t1"/>
    <property type="gene ID" value="ACRNAN_Path_773.g2922"/>
</dbReference>
<feature type="domain" description="C-type lectin" evidence="2">
    <location>
        <begin position="378"/>
        <end position="494"/>
    </location>
</feature>
<protein>
    <submittedName>
        <fullName evidence="4">C-type lectin domain-containing protein</fullName>
    </submittedName>
</protein>
<sequence>MMIRFILLFLCFYSTRALYRCKNFHTNWDIYDNDGLFYKTSFDLKIIPTSPTSYFIQIYNLNSNSSGQIDISDYGTTDQYYYNEQYHYCDGEENFECLIPSSQNCSVQCTDIPYDGFALSVDFIDNMACGSMCAENIVQILVYNNMTYYGQNYRMFTPDHPEIEWVVSDGFLRQVCSEFEYIPDPVSEETCTEFVSQTSVRNAALNATYFNVTLRVIYDDVNGIINVKLDQKIHLSDGKIHFDSPNNGGATGNSDSFIPDSQHTKYYVFNLTTEFFQLHNFVDFRLVFYDNVHSLKADIIPIEFYSINGLRMRTNLHPYTSSSPSDIGILGNVDSGLSVTSSYTCTKFTKYTPPTTTTAQPTKSPPKCPAGWYQGNVSPGKCYKFFKTEVAWTKALGHCKSFGGSLVSMDSAFENAEFFSVFSNDFPDDCSSSWLGYHYYTNISDWAWANGDTRGYPQDSDTNRCAAILFEADLGNPNYWFNEGCSATECYGCQILV</sequence>
<feature type="chain" id="PRO_5037388928" evidence="1">
    <location>
        <begin position="18"/>
        <end position="497"/>
    </location>
</feature>
<keyword evidence="3" id="KW-1185">Reference proteome</keyword>
<dbReference type="InterPro" id="IPR001304">
    <property type="entry name" value="C-type_lectin-like"/>
</dbReference>
<dbReference type="SMART" id="SM00034">
    <property type="entry name" value="CLECT"/>
    <property type="match status" value="1"/>
</dbReference>